<evidence type="ECO:0000313" key="3">
    <source>
        <dbReference type="Proteomes" id="UP000286097"/>
    </source>
</evidence>
<evidence type="ECO:0000256" key="1">
    <source>
        <dbReference type="SAM" id="SignalP"/>
    </source>
</evidence>
<name>A0A425BX11_9STRA</name>
<proteinExistence type="predicted"/>
<dbReference type="Proteomes" id="UP000286097">
    <property type="component" value="Unassembled WGS sequence"/>
</dbReference>
<organism evidence="2 3">
    <name type="scientific">Peronospora effusa</name>
    <dbReference type="NCBI Taxonomy" id="542832"/>
    <lineage>
        <taxon>Eukaryota</taxon>
        <taxon>Sar</taxon>
        <taxon>Stramenopiles</taxon>
        <taxon>Oomycota</taxon>
        <taxon>Peronosporomycetes</taxon>
        <taxon>Peronosporales</taxon>
        <taxon>Peronosporaceae</taxon>
        <taxon>Peronospora</taxon>
    </lineage>
</organism>
<comment type="caution">
    <text evidence="2">The sequence shown here is derived from an EMBL/GenBank/DDBJ whole genome shotgun (WGS) entry which is preliminary data.</text>
</comment>
<feature type="chain" id="PRO_5018986819" description="RxLR effector protein" evidence="1">
    <location>
        <begin position="30"/>
        <end position="380"/>
    </location>
</feature>
<feature type="signal peptide" evidence="1">
    <location>
        <begin position="1"/>
        <end position="29"/>
    </location>
</feature>
<protein>
    <recommendedName>
        <fullName evidence="4">RxLR effector protein</fullName>
    </recommendedName>
</protein>
<keyword evidence="1" id="KW-0732">Signal</keyword>
<dbReference type="AlphaFoldDB" id="A0A425BX11"/>
<dbReference type="EMBL" id="QKXF01000724">
    <property type="protein sequence ID" value="RQM09338.1"/>
    <property type="molecule type" value="Genomic_DNA"/>
</dbReference>
<accession>A0A425BX11</accession>
<evidence type="ECO:0008006" key="4">
    <source>
        <dbReference type="Google" id="ProtNLM"/>
    </source>
</evidence>
<sequence>MKVTMSNAARISCALVFVTLAICSATSVADPKSTSAGVALTMMHSSHSPAAINRHLRRTTAMETTEAFEERAPTLHFSELSPSFSSLKSITTAIYQKIQSWVWRMTRKSSDDVFKLLNARQRRNKPVWRPTFYEVETLVNHYGDGAALAKILVAGKKTDTVKSVAGNLLWLQLSRWREGRKTVGELFTLLELEKIGKELFESRLFSLWITIVELRYSENPKAAIEVILSTLAAHYGEDAALADALIVGINNPNMTKFAVNLLRIQLQRWCDTEKTVESVFTDLNLESIGEGLFESPQMIMWLGFVGSRYRVVDNEANKSAKKAIHMVPFEAALTTLRLHYDDNMLRKILAKGSKINDKEIKKIADKLDAMLTRKLTTGRS</sequence>
<dbReference type="VEuPathDB" id="FungiDB:DD237_008541"/>
<evidence type="ECO:0000313" key="2">
    <source>
        <dbReference type="EMBL" id="RQM09338.1"/>
    </source>
</evidence>
<gene>
    <name evidence="2" type="ORF">DD237_008541</name>
</gene>
<reference evidence="2 3" key="1">
    <citation type="submission" date="2018-06" db="EMBL/GenBank/DDBJ databases">
        <title>Comparative genomics of downy mildews reveals potential adaptations to biotrophy.</title>
        <authorList>
            <person name="Fletcher K."/>
            <person name="Klosterman S.J."/>
            <person name="Derevnina L."/>
            <person name="Martin F."/>
            <person name="Koike S."/>
            <person name="Reyes Chin-Wo S."/>
            <person name="Mou B."/>
            <person name="Michelmore R."/>
        </authorList>
    </citation>
    <scope>NUCLEOTIDE SEQUENCE [LARGE SCALE GENOMIC DNA]</scope>
    <source>
        <strain evidence="2 3">R13</strain>
    </source>
</reference>